<protein>
    <submittedName>
        <fullName evidence="9">MFS family permease</fullName>
    </submittedName>
</protein>
<gene>
    <name evidence="9" type="ORF">FHS42_004364</name>
</gene>
<keyword evidence="4 7" id="KW-1133">Transmembrane helix</keyword>
<evidence type="ECO:0000259" key="8">
    <source>
        <dbReference type="PROSITE" id="PS50850"/>
    </source>
</evidence>
<dbReference type="AlphaFoldDB" id="A0A7W9QBP2"/>
<dbReference type="InterPro" id="IPR011701">
    <property type="entry name" value="MFS"/>
</dbReference>
<evidence type="ECO:0000313" key="9">
    <source>
        <dbReference type="EMBL" id="MBB5937285.1"/>
    </source>
</evidence>
<feature type="compositionally biased region" description="Basic and acidic residues" evidence="6">
    <location>
        <begin position="1"/>
        <end position="34"/>
    </location>
</feature>
<evidence type="ECO:0000256" key="2">
    <source>
        <dbReference type="ARBA" id="ARBA00022475"/>
    </source>
</evidence>
<feature type="transmembrane region" description="Helical" evidence="7">
    <location>
        <begin position="443"/>
        <end position="465"/>
    </location>
</feature>
<feature type="transmembrane region" description="Helical" evidence="7">
    <location>
        <begin position="314"/>
        <end position="337"/>
    </location>
</feature>
<keyword evidence="3 7" id="KW-0812">Transmembrane</keyword>
<feature type="domain" description="Major facilitator superfamily (MFS) profile" evidence="8">
    <location>
        <begin position="309"/>
        <end position="514"/>
    </location>
</feature>
<evidence type="ECO:0000256" key="1">
    <source>
        <dbReference type="ARBA" id="ARBA00004651"/>
    </source>
</evidence>
<feature type="transmembrane region" description="Helical" evidence="7">
    <location>
        <begin position="343"/>
        <end position="366"/>
    </location>
</feature>
<evidence type="ECO:0000256" key="4">
    <source>
        <dbReference type="ARBA" id="ARBA00022989"/>
    </source>
</evidence>
<dbReference type="PANTHER" id="PTHR23513:SF6">
    <property type="entry name" value="MAJOR FACILITATOR SUPERFAMILY ASSOCIATED DOMAIN-CONTAINING PROTEIN"/>
    <property type="match status" value="1"/>
</dbReference>
<accession>A0A7W9QBP2</accession>
<feature type="transmembrane region" description="Helical" evidence="7">
    <location>
        <begin position="162"/>
        <end position="185"/>
    </location>
</feature>
<feature type="transmembrane region" description="Helical" evidence="7">
    <location>
        <begin position="134"/>
        <end position="156"/>
    </location>
</feature>
<sequence>MSRRDPAAEQDPAARRDRAHQRAHEAAGEAEGRRPAVLPDKSQAETAKRQADKGQAEIRGGLLRRHRDFRLLWCGETAGKFGASVTGVAMPLVAVSVLGASSFQVSLLAAASWLPWLVIGLPVGVWVDRSRRRPVMLASATASLTLFVCLPVLAWWGGLSIALLLTVALLAGVSAVVFQTAYTAYLPSLLAPADQPEGNAKLHGSASAAQIAGLGSGGFLTQFAGAVGGLAANALTFAVSLVCLLRIRHREPVPTRATTEIATTDTAGADTGAGPRPDKGAGGRQAAPARGRRSLTTEVGEGLRLVGGDPWLRTLALFGATSNLALMGYQSVHVVFLTREVGLAPGVVGGLIATASAGGVAGALLARRVAARVGTARATLLFELGFASCAPLIALTTDGLGVVLYLIGGCCVSAGVVAGNVIKASFQQRYCPPELLGRLTASAAFLNYGTLPLGALLGGALSTVFGLRAAMWITTAGVPLAGLVLFFSPIRHRRDLPTTRRTVAPKAARTARRS</sequence>
<dbReference type="SUPFAM" id="SSF103473">
    <property type="entry name" value="MFS general substrate transporter"/>
    <property type="match status" value="1"/>
</dbReference>
<dbReference type="PROSITE" id="PS50850">
    <property type="entry name" value="MFS"/>
    <property type="match status" value="1"/>
</dbReference>
<feature type="compositionally biased region" description="Basic and acidic residues" evidence="6">
    <location>
        <begin position="42"/>
        <end position="56"/>
    </location>
</feature>
<name>A0A7W9QBP2_9ACTN</name>
<feature type="region of interest" description="Disordered" evidence="6">
    <location>
        <begin position="259"/>
        <end position="294"/>
    </location>
</feature>
<feature type="transmembrane region" description="Helical" evidence="7">
    <location>
        <begin position="230"/>
        <end position="247"/>
    </location>
</feature>
<keyword evidence="10" id="KW-1185">Reference proteome</keyword>
<comment type="caution">
    <text evidence="9">The sequence shown here is derived from an EMBL/GenBank/DDBJ whole genome shotgun (WGS) entry which is preliminary data.</text>
</comment>
<dbReference type="CDD" id="cd06173">
    <property type="entry name" value="MFS_MefA_like"/>
    <property type="match status" value="1"/>
</dbReference>
<dbReference type="EMBL" id="JACHJL010000011">
    <property type="protein sequence ID" value="MBB5937285.1"/>
    <property type="molecule type" value="Genomic_DNA"/>
</dbReference>
<dbReference type="InterPro" id="IPR020846">
    <property type="entry name" value="MFS_dom"/>
</dbReference>
<comment type="subcellular location">
    <subcellularLocation>
        <location evidence="1">Cell membrane</location>
        <topology evidence="1">Multi-pass membrane protein</topology>
    </subcellularLocation>
</comment>
<keyword evidence="5 7" id="KW-0472">Membrane</keyword>
<dbReference type="Proteomes" id="UP000588098">
    <property type="component" value="Unassembled WGS sequence"/>
</dbReference>
<feature type="transmembrane region" description="Helical" evidence="7">
    <location>
        <begin position="402"/>
        <end position="422"/>
    </location>
</feature>
<evidence type="ECO:0000256" key="6">
    <source>
        <dbReference type="SAM" id="MobiDB-lite"/>
    </source>
</evidence>
<feature type="compositionally biased region" description="Low complexity" evidence="6">
    <location>
        <begin position="259"/>
        <end position="275"/>
    </location>
</feature>
<feature type="transmembrane region" description="Helical" evidence="7">
    <location>
        <begin position="107"/>
        <end position="127"/>
    </location>
</feature>
<feature type="region of interest" description="Disordered" evidence="6">
    <location>
        <begin position="1"/>
        <end position="57"/>
    </location>
</feature>
<evidence type="ECO:0000256" key="5">
    <source>
        <dbReference type="ARBA" id="ARBA00023136"/>
    </source>
</evidence>
<feature type="transmembrane region" description="Helical" evidence="7">
    <location>
        <begin position="471"/>
        <end position="490"/>
    </location>
</feature>
<keyword evidence="2" id="KW-1003">Cell membrane</keyword>
<dbReference type="RefSeq" id="WP_184574146.1">
    <property type="nucleotide sequence ID" value="NZ_JACHJL010000011.1"/>
</dbReference>
<organism evidence="9 10">
    <name type="scientific">Streptomyces zagrosensis</name>
    <dbReference type="NCBI Taxonomy" id="1042984"/>
    <lineage>
        <taxon>Bacteria</taxon>
        <taxon>Bacillati</taxon>
        <taxon>Actinomycetota</taxon>
        <taxon>Actinomycetes</taxon>
        <taxon>Kitasatosporales</taxon>
        <taxon>Streptomycetaceae</taxon>
        <taxon>Streptomyces</taxon>
    </lineage>
</organism>
<evidence type="ECO:0000313" key="10">
    <source>
        <dbReference type="Proteomes" id="UP000588098"/>
    </source>
</evidence>
<evidence type="ECO:0000256" key="3">
    <source>
        <dbReference type="ARBA" id="ARBA00022692"/>
    </source>
</evidence>
<dbReference type="Pfam" id="PF07690">
    <property type="entry name" value="MFS_1"/>
    <property type="match status" value="1"/>
</dbReference>
<dbReference type="InterPro" id="IPR036259">
    <property type="entry name" value="MFS_trans_sf"/>
</dbReference>
<proteinExistence type="predicted"/>
<dbReference type="GO" id="GO:0022857">
    <property type="term" value="F:transmembrane transporter activity"/>
    <property type="evidence" value="ECO:0007669"/>
    <property type="project" value="InterPro"/>
</dbReference>
<evidence type="ECO:0000256" key="7">
    <source>
        <dbReference type="SAM" id="Phobius"/>
    </source>
</evidence>
<reference evidence="9 10" key="1">
    <citation type="submission" date="2020-08" db="EMBL/GenBank/DDBJ databases">
        <title>Genomic Encyclopedia of Type Strains, Phase III (KMG-III): the genomes of soil and plant-associated and newly described type strains.</title>
        <authorList>
            <person name="Whitman W."/>
        </authorList>
    </citation>
    <scope>NUCLEOTIDE SEQUENCE [LARGE SCALE GENOMIC DNA]</scope>
    <source>
        <strain evidence="9 10">CECT 8305</strain>
    </source>
</reference>
<dbReference type="Gene3D" id="1.20.1250.20">
    <property type="entry name" value="MFS general substrate transporter like domains"/>
    <property type="match status" value="1"/>
</dbReference>
<dbReference type="GO" id="GO:0005886">
    <property type="term" value="C:plasma membrane"/>
    <property type="evidence" value="ECO:0007669"/>
    <property type="project" value="UniProtKB-SubCell"/>
</dbReference>
<feature type="transmembrane region" description="Helical" evidence="7">
    <location>
        <begin position="378"/>
        <end position="396"/>
    </location>
</feature>
<dbReference type="PANTHER" id="PTHR23513">
    <property type="entry name" value="INTEGRAL MEMBRANE EFFLUX PROTEIN-RELATED"/>
    <property type="match status" value="1"/>
</dbReference>